<keyword evidence="6" id="KW-0863">Zinc-finger</keyword>
<evidence type="ECO:0000259" key="9">
    <source>
        <dbReference type="PROSITE" id="PS50157"/>
    </source>
</evidence>
<dbReference type="GO" id="GO:0045476">
    <property type="term" value="P:nurse cell apoptotic process"/>
    <property type="evidence" value="ECO:0007669"/>
    <property type="project" value="UniProtKB-ARBA"/>
</dbReference>
<proteinExistence type="predicted"/>
<protein>
    <submittedName>
        <fullName evidence="10">Putative LOC100651778 [Bombus terrestris]</fullName>
    </submittedName>
</protein>
<feature type="non-terminal residue" evidence="10">
    <location>
        <position position="314"/>
    </location>
</feature>
<dbReference type="GO" id="GO:0016199">
    <property type="term" value="P:axon midline choice point recognition"/>
    <property type="evidence" value="ECO:0007669"/>
    <property type="project" value="UniProtKB-ARBA"/>
</dbReference>
<dbReference type="Gene3D" id="3.30.160.60">
    <property type="entry name" value="Classic Zinc Finger"/>
    <property type="match status" value="1"/>
</dbReference>
<dbReference type="Pfam" id="PF00651">
    <property type="entry name" value="BTB"/>
    <property type="match status" value="1"/>
</dbReference>
<keyword evidence="1" id="KW-0217">Developmental protein</keyword>
<evidence type="ECO:0000313" key="10">
    <source>
        <dbReference type="EMBL" id="CDW46476.1"/>
    </source>
</evidence>
<dbReference type="InterPro" id="IPR011333">
    <property type="entry name" value="SKP1/BTB/POZ_sf"/>
</dbReference>
<dbReference type="InterPro" id="IPR051095">
    <property type="entry name" value="Dros_DevTransReg"/>
</dbReference>
<dbReference type="OrthoDB" id="6359816at2759"/>
<dbReference type="PANTHER" id="PTHR23110">
    <property type="entry name" value="BTB DOMAIN TRANSCRIPTION FACTOR"/>
    <property type="match status" value="1"/>
</dbReference>
<dbReference type="Gene3D" id="3.30.710.10">
    <property type="entry name" value="Potassium Channel Kv1.1, Chain A"/>
    <property type="match status" value="1"/>
</dbReference>
<dbReference type="GO" id="GO:0008406">
    <property type="term" value="P:gonad development"/>
    <property type="evidence" value="ECO:0007669"/>
    <property type="project" value="UniProtKB-ARBA"/>
</dbReference>
<feature type="region of interest" description="Disordered" evidence="7">
    <location>
        <begin position="121"/>
        <end position="141"/>
    </location>
</feature>
<sequence length="314" mass="35571">MGSTNALCLQWNDFESNIKRGFSLLRDNEDFFDVTLACGSRQIKAHKVILSACSSFFRSLIKSVPHEHPLLYLRGVDFNHLESVLSFMYDGEVRVEQKDLDDFLSVAQELKVGGLMDEGTPILIPTPDRNSPDVMIQDKSPSSDSWIPFIEDNENNGSKCADSNSPLIIDMEDGVVSDLDDESDLETVESMHSFTPLASQTGNAEKQNTPVISLQEISTSQNPTVDSETFEISAEANKIIDSELLKCMSNREKDKKYSCLKCPYRSRFKRHVMNHVEARHIVIDSFPCKKCDLSFKTRRYLSKHKARAHRRDPV</sequence>
<dbReference type="SMART" id="SM00225">
    <property type="entry name" value="BTB"/>
    <property type="match status" value="1"/>
</dbReference>
<evidence type="ECO:0000256" key="6">
    <source>
        <dbReference type="PROSITE-ProRule" id="PRU00042"/>
    </source>
</evidence>
<dbReference type="GO" id="GO:0035167">
    <property type="term" value="P:larval lymph gland hemopoiesis"/>
    <property type="evidence" value="ECO:0007669"/>
    <property type="project" value="UniProtKB-ARBA"/>
</dbReference>
<keyword evidence="4" id="KW-0539">Nucleus</keyword>
<keyword evidence="3" id="KW-0524">Neurogenesis</keyword>
<reference evidence="10" key="1">
    <citation type="submission" date="2014-05" db="EMBL/GenBank/DDBJ databases">
        <authorList>
            <person name="Chronopoulou M."/>
        </authorList>
    </citation>
    <scope>NUCLEOTIDE SEQUENCE</scope>
    <source>
        <tissue evidence="10">Whole organism</tissue>
    </source>
</reference>
<dbReference type="PROSITE" id="PS00028">
    <property type="entry name" value="ZINC_FINGER_C2H2_1"/>
    <property type="match status" value="1"/>
</dbReference>
<dbReference type="PANTHER" id="PTHR23110:SF111">
    <property type="entry name" value="LONGITUDINALS LACKING PROTEIN, ISOFORMS F_I_K_T"/>
    <property type="match status" value="1"/>
</dbReference>
<dbReference type="CDD" id="cd18315">
    <property type="entry name" value="BTB_POZ_BAB-like"/>
    <property type="match status" value="1"/>
</dbReference>
<dbReference type="GO" id="GO:0045467">
    <property type="term" value="P:R7 cell development"/>
    <property type="evidence" value="ECO:0007669"/>
    <property type="project" value="UniProtKB-ARBA"/>
</dbReference>
<evidence type="ECO:0000256" key="1">
    <source>
        <dbReference type="ARBA" id="ARBA00022473"/>
    </source>
</evidence>
<organism evidence="10">
    <name type="scientific">Lepeophtheirus salmonis</name>
    <name type="common">Salmon louse</name>
    <name type="synonym">Caligus salmonis</name>
    <dbReference type="NCBI Taxonomy" id="72036"/>
    <lineage>
        <taxon>Eukaryota</taxon>
        <taxon>Metazoa</taxon>
        <taxon>Ecdysozoa</taxon>
        <taxon>Arthropoda</taxon>
        <taxon>Crustacea</taxon>
        <taxon>Multicrustacea</taxon>
        <taxon>Hexanauplia</taxon>
        <taxon>Copepoda</taxon>
        <taxon>Siphonostomatoida</taxon>
        <taxon>Caligidae</taxon>
        <taxon>Lepeophtheirus</taxon>
    </lineage>
</organism>
<evidence type="ECO:0000256" key="3">
    <source>
        <dbReference type="ARBA" id="ARBA00022902"/>
    </source>
</evidence>
<dbReference type="SMART" id="SM00355">
    <property type="entry name" value="ZnF_C2H2"/>
    <property type="match status" value="2"/>
</dbReference>
<evidence type="ECO:0000256" key="4">
    <source>
        <dbReference type="ARBA" id="ARBA00023242"/>
    </source>
</evidence>
<dbReference type="InterPro" id="IPR013087">
    <property type="entry name" value="Znf_C2H2_type"/>
</dbReference>
<comment type="function">
    <text evidence="5">Putative transcription factor required for axon growth and guidance in the central and peripheral nervous systems. Repels CNS axons away from the midline by promoting the expression of the midline repellent sli and its receptor robo.</text>
</comment>
<dbReference type="GO" id="GO:0007526">
    <property type="term" value="P:larval somatic muscle development"/>
    <property type="evidence" value="ECO:0007669"/>
    <property type="project" value="UniProtKB-ARBA"/>
</dbReference>
<dbReference type="PROSITE" id="PS50097">
    <property type="entry name" value="BTB"/>
    <property type="match status" value="1"/>
</dbReference>
<evidence type="ECO:0000256" key="2">
    <source>
        <dbReference type="ARBA" id="ARBA00022782"/>
    </source>
</evidence>
<dbReference type="GO" id="GO:0006357">
    <property type="term" value="P:regulation of transcription by RNA polymerase II"/>
    <property type="evidence" value="ECO:0007669"/>
    <property type="project" value="TreeGrafter"/>
</dbReference>
<evidence type="ECO:0000259" key="8">
    <source>
        <dbReference type="PROSITE" id="PS50097"/>
    </source>
</evidence>
<evidence type="ECO:0000256" key="7">
    <source>
        <dbReference type="SAM" id="MobiDB-lite"/>
    </source>
</evidence>
<dbReference type="GO" id="GO:0048813">
    <property type="term" value="P:dendrite morphogenesis"/>
    <property type="evidence" value="ECO:0007669"/>
    <property type="project" value="UniProtKB-ARBA"/>
</dbReference>
<feature type="domain" description="C2H2-type" evidence="9">
    <location>
        <begin position="286"/>
        <end position="314"/>
    </location>
</feature>
<dbReference type="SUPFAM" id="SSF54695">
    <property type="entry name" value="POZ domain"/>
    <property type="match status" value="1"/>
</dbReference>
<dbReference type="EMBL" id="HACA01029115">
    <property type="protein sequence ID" value="CDW46476.1"/>
    <property type="molecule type" value="Transcribed_RNA"/>
</dbReference>
<dbReference type="PROSITE" id="PS50157">
    <property type="entry name" value="ZINC_FINGER_C2H2_2"/>
    <property type="match status" value="1"/>
</dbReference>
<keyword evidence="6" id="KW-0479">Metal-binding</keyword>
<evidence type="ECO:0000256" key="5">
    <source>
        <dbReference type="ARBA" id="ARBA00037382"/>
    </source>
</evidence>
<feature type="domain" description="BTB" evidence="8">
    <location>
        <begin position="32"/>
        <end position="97"/>
    </location>
</feature>
<dbReference type="GO" id="GO:0005634">
    <property type="term" value="C:nucleus"/>
    <property type="evidence" value="ECO:0007669"/>
    <property type="project" value="TreeGrafter"/>
</dbReference>
<keyword evidence="2" id="KW-0221">Differentiation</keyword>
<dbReference type="InterPro" id="IPR000210">
    <property type="entry name" value="BTB/POZ_dom"/>
</dbReference>
<dbReference type="AlphaFoldDB" id="A0A0K2V973"/>
<name>A0A0K2V973_LEPSM</name>
<accession>A0A0K2V973</accession>
<dbReference type="GO" id="GO:0008270">
    <property type="term" value="F:zinc ion binding"/>
    <property type="evidence" value="ECO:0007669"/>
    <property type="project" value="UniProtKB-KW"/>
</dbReference>
<keyword evidence="6" id="KW-0862">Zinc</keyword>
<dbReference type="GO" id="GO:0007464">
    <property type="term" value="P:R3/R4 cell fate commitment"/>
    <property type="evidence" value="ECO:0007669"/>
    <property type="project" value="UniProtKB-ARBA"/>
</dbReference>